<dbReference type="PROSITE" id="PS50090">
    <property type="entry name" value="MYB_LIKE"/>
    <property type="match status" value="1"/>
</dbReference>
<evidence type="ECO:0000313" key="11">
    <source>
        <dbReference type="EMBL" id="KAJ8772424.1"/>
    </source>
</evidence>
<name>A0AAV8U2R4_9ROSI</name>
<dbReference type="InterPro" id="IPR009057">
    <property type="entry name" value="Homeodomain-like_sf"/>
</dbReference>
<dbReference type="FunFam" id="1.10.10.10:FF:000020">
    <property type="entry name" value="SWI/SNF complex subunit SMARCC2 isoform c"/>
    <property type="match status" value="1"/>
</dbReference>
<feature type="compositionally biased region" description="Basic and acidic residues" evidence="7">
    <location>
        <begin position="414"/>
        <end position="425"/>
    </location>
</feature>
<gene>
    <name evidence="11" type="ORF">K2173_027601</name>
</gene>
<dbReference type="Proteomes" id="UP001159364">
    <property type="component" value="Linkage Group LG02"/>
</dbReference>
<dbReference type="Gene3D" id="1.10.10.60">
    <property type="entry name" value="Homeodomain-like"/>
    <property type="match status" value="1"/>
</dbReference>
<evidence type="ECO:0000259" key="9">
    <source>
        <dbReference type="PROSITE" id="PS50934"/>
    </source>
</evidence>
<keyword evidence="3" id="KW-0238">DNA-binding</keyword>
<dbReference type="InterPro" id="IPR001005">
    <property type="entry name" value="SANT/Myb"/>
</dbReference>
<keyword evidence="5" id="KW-0539">Nucleus</keyword>
<dbReference type="InterPro" id="IPR036388">
    <property type="entry name" value="WH-like_DNA-bd_sf"/>
</dbReference>
<protein>
    <recommendedName>
        <fullName evidence="13">SWI/SNF complex subunit SWI3A</fullName>
    </recommendedName>
</protein>
<dbReference type="AlphaFoldDB" id="A0AAV8U2R4"/>
<dbReference type="InterPro" id="IPR032451">
    <property type="entry name" value="SMARCC_C"/>
</dbReference>
<proteinExistence type="predicted"/>
<dbReference type="SUPFAM" id="SSF46689">
    <property type="entry name" value="Homeodomain-like"/>
    <property type="match status" value="2"/>
</dbReference>
<feature type="domain" description="Myb-like" evidence="8">
    <location>
        <begin position="229"/>
        <end position="271"/>
    </location>
</feature>
<sequence>MENPNPVPTRPCEPELDLYTIPSYSSWFTWDDIHETERSALKEFFDGRSITRTPKVYKEYRDFIINKFREDSSRRLTFTEIRKSLIGDVNLIHKVFRFLERWGLINFGVVSSRDDDPDSDESGNVRVEDGAPNGVRVVTTPNSLKPLWVPRRHVGDVVENGVKLPPLASYSDVYSDLAKPKRFLCGSCGENCDSGRYEDDKGGYVICVKCYKDGNFGENKSKDDFKFIDSSSKEAGWTEAEILLLLESVLKHGDNWDLVAQSVQTKTKLDCISKLIELPFGDFLLTSVTGRGNSGVLSGKINGTEQVPLSPPDHLQEVKSEGELHENTDETEQNGDLVTEAHPSKRQCVASVSDGGSSLMKQVALISTLVDHDISAAAADAAVAALCNETSFPRDIFDGEVDFPTNRPCPYEDSEMKERPAHADTTETSQMQDDVPLTLRLRAAVATALGSAAARAKLLADQEDREIENLMAVILETQLKKLKYKVKHFDDLEVIMEKEYAELEELKESLIDERIDVIQRAITSGIPKWRDYSGAKPYSGS</sequence>
<reference evidence="11 12" key="1">
    <citation type="submission" date="2021-09" db="EMBL/GenBank/DDBJ databases">
        <title>Genomic insights and catalytic innovation underlie evolution of tropane alkaloids biosynthesis.</title>
        <authorList>
            <person name="Wang Y.-J."/>
            <person name="Tian T."/>
            <person name="Huang J.-P."/>
            <person name="Huang S.-X."/>
        </authorList>
    </citation>
    <scope>NUCLEOTIDE SEQUENCE [LARGE SCALE GENOMIC DNA]</scope>
    <source>
        <strain evidence="11">KIB-2018</strain>
        <tissue evidence="11">Leaf</tissue>
    </source>
</reference>
<dbReference type="Pfam" id="PF04433">
    <property type="entry name" value="SWIRM"/>
    <property type="match status" value="1"/>
</dbReference>
<dbReference type="InterPro" id="IPR007526">
    <property type="entry name" value="SWIRM"/>
</dbReference>
<dbReference type="GO" id="GO:0005634">
    <property type="term" value="C:nucleus"/>
    <property type="evidence" value="ECO:0007669"/>
    <property type="project" value="UniProtKB-ARBA"/>
</dbReference>
<keyword evidence="4" id="KW-0804">Transcription</keyword>
<dbReference type="PROSITE" id="PS50934">
    <property type="entry name" value="SWIRM"/>
    <property type="match status" value="1"/>
</dbReference>
<keyword evidence="6" id="KW-0175">Coiled coil</keyword>
<dbReference type="PANTHER" id="PTHR12802">
    <property type="entry name" value="SWI/SNF COMPLEX-RELATED"/>
    <property type="match status" value="1"/>
</dbReference>
<feature type="region of interest" description="Disordered" evidence="7">
    <location>
        <begin position="410"/>
        <end position="431"/>
    </location>
</feature>
<accession>A0AAV8U2R4</accession>
<evidence type="ECO:0000256" key="5">
    <source>
        <dbReference type="ARBA" id="ARBA00023242"/>
    </source>
</evidence>
<evidence type="ECO:0000256" key="4">
    <source>
        <dbReference type="ARBA" id="ARBA00023163"/>
    </source>
</evidence>
<evidence type="ECO:0000259" key="10">
    <source>
        <dbReference type="PROSITE" id="PS51293"/>
    </source>
</evidence>
<dbReference type="GO" id="GO:0003677">
    <property type="term" value="F:DNA binding"/>
    <property type="evidence" value="ECO:0007669"/>
    <property type="project" value="UniProtKB-KW"/>
</dbReference>
<evidence type="ECO:0000256" key="2">
    <source>
        <dbReference type="ARBA" id="ARBA00023015"/>
    </source>
</evidence>
<dbReference type="Pfam" id="PF16495">
    <property type="entry name" value="SWIRM-assoc_1"/>
    <property type="match status" value="1"/>
</dbReference>
<dbReference type="Gene3D" id="1.10.10.10">
    <property type="entry name" value="Winged helix-like DNA-binding domain superfamily/Winged helix DNA-binding domain"/>
    <property type="match status" value="1"/>
</dbReference>
<dbReference type="PROSITE" id="PS51293">
    <property type="entry name" value="SANT"/>
    <property type="match status" value="1"/>
</dbReference>
<keyword evidence="12" id="KW-1185">Reference proteome</keyword>
<evidence type="ECO:0000259" key="8">
    <source>
        <dbReference type="PROSITE" id="PS50090"/>
    </source>
</evidence>
<evidence type="ECO:0000256" key="3">
    <source>
        <dbReference type="ARBA" id="ARBA00023125"/>
    </source>
</evidence>
<keyword evidence="2" id="KW-0805">Transcription regulation</keyword>
<comment type="caution">
    <text evidence="11">The sequence shown here is derived from an EMBL/GenBank/DDBJ whole genome shotgun (WGS) entry which is preliminary data.</text>
</comment>
<dbReference type="PANTHER" id="PTHR12802:SF140">
    <property type="entry name" value="SWI_SNF COMPLEX SUBUNIT SWI3A"/>
    <property type="match status" value="1"/>
</dbReference>
<feature type="region of interest" description="Disordered" evidence="7">
    <location>
        <begin position="113"/>
        <end position="132"/>
    </location>
</feature>
<evidence type="ECO:0000256" key="7">
    <source>
        <dbReference type="SAM" id="MobiDB-lite"/>
    </source>
</evidence>
<keyword evidence="1" id="KW-0217">Developmental protein</keyword>
<dbReference type="CDD" id="cd00167">
    <property type="entry name" value="SANT"/>
    <property type="match status" value="1"/>
</dbReference>
<dbReference type="EMBL" id="JAIWQS010000002">
    <property type="protein sequence ID" value="KAJ8772424.1"/>
    <property type="molecule type" value="Genomic_DNA"/>
</dbReference>
<evidence type="ECO:0000256" key="6">
    <source>
        <dbReference type="SAM" id="Coils"/>
    </source>
</evidence>
<organism evidence="11 12">
    <name type="scientific">Erythroxylum novogranatense</name>
    <dbReference type="NCBI Taxonomy" id="1862640"/>
    <lineage>
        <taxon>Eukaryota</taxon>
        <taxon>Viridiplantae</taxon>
        <taxon>Streptophyta</taxon>
        <taxon>Embryophyta</taxon>
        <taxon>Tracheophyta</taxon>
        <taxon>Spermatophyta</taxon>
        <taxon>Magnoliopsida</taxon>
        <taxon>eudicotyledons</taxon>
        <taxon>Gunneridae</taxon>
        <taxon>Pentapetalae</taxon>
        <taxon>rosids</taxon>
        <taxon>fabids</taxon>
        <taxon>Malpighiales</taxon>
        <taxon>Erythroxylaceae</taxon>
        <taxon>Erythroxylum</taxon>
    </lineage>
</organism>
<feature type="coiled-coil region" evidence="6">
    <location>
        <begin position="489"/>
        <end position="520"/>
    </location>
</feature>
<dbReference type="InterPro" id="IPR017884">
    <property type="entry name" value="SANT_dom"/>
</dbReference>
<dbReference type="Pfam" id="PF00249">
    <property type="entry name" value="Myb_DNA-binding"/>
    <property type="match status" value="1"/>
</dbReference>
<feature type="domain" description="SWIRM" evidence="9">
    <location>
        <begin position="19"/>
        <end position="116"/>
    </location>
</feature>
<evidence type="ECO:0008006" key="13">
    <source>
        <dbReference type="Google" id="ProtNLM"/>
    </source>
</evidence>
<dbReference type="SMART" id="SM00717">
    <property type="entry name" value="SANT"/>
    <property type="match status" value="1"/>
</dbReference>
<evidence type="ECO:0000313" key="12">
    <source>
        <dbReference type="Proteomes" id="UP001159364"/>
    </source>
</evidence>
<feature type="domain" description="SANT" evidence="10">
    <location>
        <begin position="237"/>
        <end position="283"/>
    </location>
</feature>
<evidence type="ECO:0000256" key="1">
    <source>
        <dbReference type="ARBA" id="ARBA00022473"/>
    </source>
</evidence>